<proteinExistence type="predicted"/>
<organism evidence="6 7">
    <name type="scientific">Amycolatopsis acididurans</name>
    <dbReference type="NCBI Taxonomy" id="2724524"/>
    <lineage>
        <taxon>Bacteria</taxon>
        <taxon>Bacillati</taxon>
        <taxon>Actinomycetota</taxon>
        <taxon>Actinomycetes</taxon>
        <taxon>Pseudonocardiales</taxon>
        <taxon>Pseudonocardiaceae</taxon>
        <taxon>Amycolatopsis</taxon>
    </lineage>
</organism>
<dbReference type="EMBL" id="JAAXLS010000012">
    <property type="protein sequence ID" value="NKQ55009.1"/>
    <property type="molecule type" value="Genomic_DNA"/>
</dbReference>
<evidence type="ECO:0000256" key="2">
    <source>
        <dbReference type="ARBA" id="ARBA00022679"/>
    </source>
</evidence>
<feature type="domain" description="Lipoyl-binding" evidence="5">
    <location>
        <begin position="1"/>
        <end position="76"/>
    </location>
</feature>
<keyword evidence="7" id="KW-1185">Reference proteome</keyword>
<dbReference type="PANTHER" id="PTHR43178:SF5">
    <property type="entry name" value="LIPOAMIDE ACYLTRANSFERASE COMPONENT OF BRANCHED-CHAIN ALPHA-KETO ACID DEHYDROGENASE COMPLEX, MITOCHONDRIAL"/>
    <property type="match status" value="1"/>
</dbReference>
<gene>
    <name evidence="6" type="ORF">HFP15_19180</name>
</gene>
<evidence type="ECO:0000256" key="3">
    <source>
        <dbReference type="ARBA" id="ARBA00022823"/>
    </source>
</evidence>
<evidence type="ECO:0000313" key="6">
    <source>
        <dbReference type="EMBL" id="NKQ55009.1"/>
    </source>
</evidence>
<protein>
    <recommendedName>
        <fullName evidence="5">Lipoyl-binding domain-containing protein</fullName>
    </recommendedName>
</protein>
<dbReference type="PANTHER" id="PTHR43178">
    <property type="entry name" value="DIHYDROLIPOAMIDE ACETYLTRANSFERASE COMPONENT OF PYRUVATE DEHYDROGENASE COMPLEX"/>
    <property type="match status" value="1"/>
</dbReference>
<comment type="cofactor">
    <cofactor evidence="1">
        <name>(R)-lipoate</name>
        <dbReference type="ChEBI" id="CHEBI:83088"/>
    </cofactor>
</comment>
<reference evidence="6 7" key="1">
    <citation type="submission" date="2020-04" db="EMBL/GenBank/DDBJ databases">
        <title>Novel species.</title>
        <authorList>
            <person name="Teo W.F.A."/>
            <person name="Lipun K."/>
            <person name="Srisuk N."/>
            <person name="Duangmal K."/>
        </authorList>
    </citation>
    <scope>NUCLEOTIDE SEQUENCE [LARGE SCALE GENOMIC DNA]</scope>
    <source>
        <strain evidence="6 7">K13G38</strain>
    </source>
</reference>
<evidence type="ECO:0000256" key="4">
    <source>
        <dbReference type="ARBA" id="ARBA00023315"/>
    </source>
</evidence>
<comment type="caution">
    <text evidence="6">The sequence shown here is derived from an EMBL/GenBank/DDBJ whole genome shotgun (WGS) entry which is preliminary data.</text>
</comment>
<evidence type="ECO:0000313" key="7">
    <source>
        <dbReference type="Proteomes" id="UP000715441"/>
    </source>
</evidence>
<dbReference type="InterPro" id="IPR000089">
    <property type="entry name" value="Biotin_lipoyl"/>
</dbReference>
<dbReference type="InterPro" id="IPR011053">
    <property type="entry name" value="Single_hybrid_motif"/>
</dbReference>
<dbReference type="PROSITE" id="PS50968">
    <property type="entry name" value="BIOTINYL_LIPOYL"/>
    <property type="match status" value="1"/>
</dbReference>
<keyword evidence="2" id="KW-0808">Transferase</keyword>
<dbReference type="CDD" id="cd06849">
    <property type="entry name" value="lipoyl_domain"/>
    <property type="match status" value="1"/>
</dbReference>
<dbReference type="Pfam" id="PF00364">
    <property type="entry name" value="Biotin_lipoyl"/>
    <property type="match status" value="1"/>
</dbReference>
<keyword evidence="4" id="KW-0012">Acyltransferase</keyword>
<dbReference type="InterPro" id="IPR003016">
    <property type="entry name" value="2-oxoA_DH_lipoyl-BS"/>
</dbReference>
<name>A0ABX1J606_9PSEU</name>
<keyword evidence="3" id="KW-0450">Lipoyl</keyword>
<dbReference type="RefSeq" id="WP_168517525.1">
    <property type="nucleotide sequence ID" value="NZ_JAAXLS010000012.1"/>
</dbReference>
<dbReference type="InterPro" id="IPR050743">
    <property type="entry name" value="2-oxoacid_DH_E2_comp"/>
</dbReference>
<dbReference type="SUPFAM" id="SSF51230">
    <property type="entry name" value="Single hybrid motif"/>
    <property type="match status" value="1"/>
</dbReference>
<accession>A0ABX1J606</accession>
<sequence length="77" mass="8458">MAEIVVPKWGLTIEEVTLLEWLKEVGEHVEVDEPIASVETDKVTQDIVSQVSGTIVEILAKEGDELQIGQSIARVES</sequence>
<dbReference type="Proteomes" id="UP000715441">
    <property type="component" value="Unassembled WGS sequence"/>
</dbReference>
<evidence type="ECO:0000259" key="5">
    <source>
        <dbReference type="PROSITE" id="PS50968"/>
    </source>
</evidence>
<dbReference type="Gene3D" id="2.40.50.100">
    <property type="match status" value="1"/>
</dbReference>
<evidence type="ECO:0000256" key="1">
    <source>
        <dbReference type="ARBA" id="ARBA00001938"/>
    </source>
</evidence>
<dbReference type="PROSITE" id="PS00189">
    <property type="entry name" value="LIPOYL"/>
    <property type="match status" value="1"/>
</dbReference>